<comment type="caution">
    <text evidence="1">The sequence shown here is derived from an EMBL/GenBank/DDBJ whole genome shotgun (WGS) entry which is preliminary data.</text>
</comment>
<reference evidence="1 2" key="1">
    <citation type="submission" date="2018-06" db="EMBL/GenBank/DDBJ databases">
        <title>Genomic Encyclopedia of Archaeal and Bacterial Type Strains, Phase II (KMG-II): from individual species to whole genera.</title>
        <authorList>
            <person name="Goeker M."/>
        </authorList>
    </citation>
    <scope>NUCLEOTIDE SEQUENCE [LARGE SCALE GENOMIC DNA]</scope>
    <source>
        <strain evidence="1 2">DSM 22011</strain>
    </source>
</reference>
<keyword evidence="2" id="KW-1185">Reference proteome</keyword>
<dbReference type="AlphaFoldDB" id="A0A327Y385"/>
<name>A0A327Y385_9RHOB</name>
<protein>
    <recommendedName>
        <fullName evidence="3">Cold shock CspA family protein</fullName>
    </recommendedName>
</protein>
<proteinExistence type="predicted"/>
<dbReference type="Proteomes" id="UP000249165">
    <property type="component" value="Unassembled WGS sequence"/>
</dbReference>
<accession>A0A327Y385</accession>
<dbReference type="EMBL" id="QLMG01000028">
    <property type="protein sequence ID" value="RAK14215.1"/>
    <property type="molecule type" value="Genomic_DNA"/>
</dbReference>
<organism evidence="1 2">
    <name type="scientific">Salipiger aestuarii</name>
    <dbReference type="NCBI Taxonomy" id="568098"/>
    <lineage>
        <taxon>Bacteria</taxon>
        <taxon>Pseudomonadati</taxon>
        <taxon>Pseudomonadota</taxon>
        <taxon>Alphaproteobacteria</taxon>
        <taxon>Rhodobacterales</taxon>
        <taxon>Roseobacteraceae</taxon>
        <taxon>Salipiger</taxon>
    </lineage>
</organism>
<dbReference type="RefSeq" id="WP_009505492.1">
    <property type="nucleotide sequence ID" value="NZ_LIGK01000028.1"/>
</dbReference>
<evidence type="ECO:0008006" key="3">
    <source>
        <dbReference type="Google" id="ProtNLM"/>
    </source>
</evidence>
<evidence type="ECO:0000313" key="1">
    <source>
        <dbReference type="EMBL" id="RAK14215.1"/>
    </source>
</evidence>
<gene>
    <name evidence="1" type="ORF">ATI53_102816</name>
</gene>
<sequence length="75" mass="8700">MEGYVSQIFENDAALFVWSQDRSAKYLAFVQDERELSSFVVNDRVRFDIEAGRAVNLHRVGADETRHCDRRTAAY</sequence>
<evidence type="ECO:0000313" key="2">
    <source>
        <dbReference type="Proteomes" id="UP000249165"/>
    </source>
</evidence>